<protein>
    <recommendedName>
        <fullName evidence="2">MD-2-related lipid-recognition domain-containing protein</fullName>
    </recommendedName>
</protein>
<dbReference type="OrthoDB" id="1064067at2759"/>
<dbReference type="Pfam" id="PF02221">
    <property type="entry name" value="E1_DerP2_DerF2"/>
    <property type="match status" value="1"/>
</dbReference>
<feature type="domain" description="MD-2-related lipid-recognition" evidence="2">
    <location>
        <begin position="27"/>
        <end position="151"/>
    </location>
</feature>
<keyword evidence="1" id="KW-0732">Signal</keyword>
<evidence type="ECO:0000256" key="1">
    <source>
        <dbReference type="SAM" id="SignalP"/>
    </source>
</evidence>
<evidence type="ECO:0000259" key="2">
    <source>
        <dbReference type="SMART" id="SM00737"/>
    </source>
</evidence>
<sequence length="164" mass="18410">MEILNVRHLLILLASLFFLPALRAIDFEYCNKSGYDFGNVSRVEVSRNPVELEEYPTIKIFGYDNKSIDEGSVEVHVTAGETTHMMERYTLCVVGSECAIAAGTNFVLVLAEVPLKYIEEESKYVYSVRLMDEDVGDSQEPVLRMCVEFEIPIVDLALVSAESS</sequence>
<dbReference type="Proteomes" id="UP000886595">
    <property type="component" value="Unassembled WGS sequence"/>
</dbReference>
<evidence type="ECO:0000313" key="4">
    <source>
        <dbReference type="Proteomes" id="UP000886595"/>
    </source>
</evidence>
<dbReference type="GO" id="GO:0032934">
    <property type="term" value="F:sterol binding"/>
    <property type="evidence" value="ECO:0007669"/>
    <property type="project" value="InterPro"/>
</dbReference>
<gene>
    <name evidence="3" type="ORF">Bca52824_010129</name>
</gene>
<feature type="chain" id="PRO_5036494106" description="MD-2-related lipid-recognition domain-containing protein" evidence="1">
    <location>
        <begin position="25"/>
        <end position="164"/>
    </location>
</feature>
<comment type="caution">
    <text evidence="3">The sequence shown here is derived from an EMBL/GenBank/DDBJ whole genome shotgun (WGS) entry which is preliminary data.</text>
</comment>
<keyword evidence="4" id="KW-1185">Reference proteome</keyword>
<dbReference type="SMART" id="SM00737">
    <property type="entry name" value="ML"/>
    <property type="match status" value="1"/>
</dbReference>
<feature type="signal peptide" evidence="1">
    <location>
        <begin position="1"/>
        <end position="24"/>
    </location>
</feature>
<dbReference type="InterPro" id="IPR003172">
    <property type="entry name" value="ML_dom"/>
</dbReference>
<reference evidence="3 4" key="1">
    <citation type="submission" date="2020-02" db="EMBL/GenBank/DDBJ databases">
        <authorList>
            <person name="Ma Q."/>
            <person name="Huang Y."/>
            <person name="Song X."/>
            <person name="Pei D."/>
        </authorList>
    </citation>
    <scope>NUCLEOTIDE SEQUENCE [LARGE SCALE GENOMIC DNA]</scope>
    <source>
        <strain evidence="3">Sxm20200214</strain>
        <tissue evidence="3">Leaf</tissue>
    </source>
</reference>
<organism evidence="3 4">
    <name type="scientific">Brassica carinata</name>
    <name type="common">Ethiopian mustard</name>
    <name type="synonym">Abyssinian cabbage</name>
    <dbReference type="NCBI Taxonomy" id="52824"/>
    <lineage>
        <taxon>Eukaryota</taxon>
        <taxon>Viridiplantae</taxon>
        <taxon>Streptophyta</taxon>
        <taxon>Embryophyta</taxon>
        <taxon>Tracheophyta</taxon>
        <taxon>Spermatophyta</taxon>
        <taxon>Magnoliopsida</taxon>
        <taxon>eudicotyledons</taxon>
        <taxon>Gunneridae</taxon>
        <taxon>Pentapetalae</taxon>
        <taxon>rosids</taxon>
        <taxon>malvids</taxon>
        <taxon>Brassicales</taxon>
        <taxon>Brassicaceae</taxon>
        <taxon>Brassiceae</taxon>
        <taxon>Brassica</taxon>
    </lineage>
</organism>
<dbReference type="PANTHER" id="PTHR11306">
    <property type="entry name" value="NIEMANN PICK TYPE C2 PROTEIN NPC2-RELATED"/>
    <property type="match status" value="1"/>
</dbReference>
<name>A0A8X7WDC7_BRACI</name>
<dbReference type="AlphaFoldDB" id="A0A8X7WDC7"/>
<dbReference type="InterPro" id="IPR039670">
    <property type="entry name" value="NPC2-like"/>
</dbReference>
<accession>A0A8X7WDC7</accession>
<dbReference type="PANTHER" id="PTHR11306:SF54">
    <property type="entry name" value="MD-2-RELATED LIPID RECOGNITION DOMAIN-CONTAINING PROTEIN-RELATED"/>
    <property type="match status" value="1"/>
</dbReference>
<dbReference type="EMBL" id="JAAMPC010000002">
    <property type="protein sequence ID" value="KAG2327401.1"/>
    <property type="molecule type" value="Genomic_DNA"/>
</dbReference>
<proteinExistence type="predicted"/>
<evidence type="ECO:0000313" key="3">
    <source>
        <dbReference type="EMBL" id="KAG2327401.1"/>
    </source>
</evidence>
<dbReference type="GO" id="GO:0015918">
    <property type="term" value="P:sterol transport"/>
    <property type="evidence" value="ECO:0007669"/>
    <property type="project" value="InterPro"/>
</dbReference>